<dbReference type="EMBL" id="DWWO01000114">
    <property type="protein sequence ID" value="HJC34814.1"/>
    <property type="molecule type" value="Genomic_DNA"/>
</dbReference>
<evidence type="ECO:0000256" key="1">
    <source>
        <dbReference type="ARBA" id="ARBA00004141"/>
    </source>
</evidence>
<feature type="transmembrane region" description="Helical" evidence="5">
    <location>
        <begin position="53"/>
        <end position="79"/>
    </location>
</feature>
<dbReference type="InterPro" id="IPR003339">
    <property type="entry name" value="ABC/ECF_trnsptr_transmembrane"/>
</dbReference>
<dbReference type="PANTHER" id="PTHR33514:SF13">
    <property type="entry name" value="PROTEIN ABCI12, CHLOROPLASTIC"/>
    <property type="match status" value="1"/>
</dbReference>
<feature type="transmembrane region" description="Helical" evidence="5">
    <location>
        <begin position="265"/>
        <end position="284"/>
    </location>
</feature>
<dbReference type="PANTHER" id="PTHR33514">
    <property type="entry name" value="PROTEIN ABCI12, CHLOROPLASTIC"/>
    <property type="match status" value="1"/>
</dbReference>
<evidence type="ECO:0000313" key="7">
    <source>
        <dbReference type="Proteomes" id="UP000823890"/>
    </source>
</evidence>
<evidence type="ECO:0000256" key="5">
    <source>
        <dbReference type="SAM" id="Phobius"/>
    </source>
</evidence>
<dbReference type="Proteomes" id="UP000823890">
    <property type="component" value="Unassembled WGS sequence"/>
</dbReference>
<keyword evidence="4 5" id="KW-0472">Membrane</keyword>
<keyword evidence="2 5" id="KW-0812">Transmembrane</keyword>
<proteinExistence type="predicted"/>
<keyword evidence="3 5" id="KW-1133">Transmembrane helix</keyword>
<feature type="transmembrane region" description="Helical" evidence="5">
    <location>
        <begin position="120"/>
        <end position="142"/>
    </location>
</feature>
<dbReference type="AlphaFoldDB" id="A0A9D2SUH6"/>
<organism evidence="6 7">
    <name type="scientific">Candidatus Mediterraneibacter faecipullorum</name>
    <dbReference type="NCBI Taxonomy" id="2838670"/>
    <lineage>
        <taxon>Bacteria</taxon>
        <taxon>Bacillati</taxon>
        <taxon>Bacillota</taxon>
        <taxon>Clostridia</taxon>
        <taxon>Lachnospirales</taxon>
        <taxon>Lachnospiraceae</taxon>
        <taxon>Mediterraneibacter</taxon>
    </lineage>
</organism>
<reference evidence="6" key="2">
    <citation type="submission" date="2021-04" db="EMBL/GenBank/DDBJ databases">
        <authorList>
            <person name="Gilroy R."/>
        </authorList>
    </citation>
    <scope>NUCLEOTIDE SEQUENCE</scope>
    <source>
        <strain evidence="6">ChiW19-954</strain>
    </source>
</reference>
<sequence length="285" mass="32258">MNLWNISGVKNMRKLSENILDKFSMDFLRNQVLRNAYGNDDTVIAKMDPRILLVWYLFFGLVPWFLNDVVLLLGIFLFVALTTRAAKVAPLVLFLFCIGVFSQTGYLFIVALFFGGNTEIIAPLLVMTLKVAAVSLASITVFSGLDPDRLANGLLWFGCPGQLSFSISFAYRILPVLMEEFQNILLSYRLRGNPPHKNGLIGKIRYLGYQVRMIIQSFYPLMLNTAKRSRTTVEALELRGYRYSIQNPEVKKMKLSMLKVTQADIIFVCISLVWVCICVGLSVVL</sequence>
<gene>
    <name evidence="6" type="ORF">H9758_09525</name>
</gene>
<accession>A0A9D2SUH6</accession>
<dbReference type="CDD" id="cd16914">
    <property type="entry name" value="EcfT"/>
    <property type="match status" value="1"/>
</dbReference>
<comment type="subcellular location">
    <subcellularLocation>
        <location evidence="1">Membrane</location>
        <topology evidence="1">Multi-pass membrane protein</topology>
    </subcellularLocation>
</comment>
<evidence type="ECO:0000256" key="3">
    <source>
        <dbReference type="ARBA" id="ARBA00022989"/>
    </source>
</evidence>
<feature type="transmembrane region" description="Helical" evidence="5">
    <location>
        <begin position="91"/>
        <end position="114"/>
    </location>
</feature>
<dbReference type="GO" id="GO:0005886">
    <property type="term" value="C:plasma membrane"/>
    <property type="evidence" value="ECO:0007669"/>
    <property type="project" value="UniProtKB-ARBA"/>
</dbReference>
<protein>
    <submittedName>
        <fullName evidence="6">Energy-coupling factor transporter transmembrane protein EcfT</fullName>
    </submittedName>
</protein>
<feature type="transmembrane region" description="Helical" evidence="5">
    <location>
        <begin position="154"/>
        <end position="174"/>
    </location>
</feature>
<reference evidence="6" key="1">
    <citation type="journal article" date="2021" name="PeerJ">
        <title>Extensive microbial diversity within the chicken gut microbiome revealed by metagenomics and culture.</title>
        <authorList>
            <person name="Gilroy R."/>
            <person name="Ravi A."/>
            <person name="Getino M."/>
            <person name="Pursley I."/>
            <person name="Horton D.L."/>
            <person name="Alikhan N.F."/>
            <person name="Baker D."/>
            <person name="Gharbi K."/>
            <person name="Hall N."/>
            <person name="Watson M."/>
            <person name="Adriaenssens E.M."/>
            <person name="Foster-Nyarko E."/>
            <person name="Jarju S."/>
            <person name="Secka A."/>
            <person name="Antonio M."/>
            <person name="Oren A."/>
            <person name="Chaudhuri R.R."/>
            <person name="La Ragione R."/>
            <person name="Hildebrand F."/>
            <person name="Pallen M.J."/>
        </authorList>
    </citation>
    <scope>NUCLEOTIDE SEQUENCE</scope>
    <source>
        <strain evidence="6">ChiW19-954</strain>
    </source>
</reference>
<comment type="caution">
    <text evidence="6">The sequence shown here is derived from an EMBL/GenBank/DDBJ whole genome shotgun (WGS) entry which is preliminary data.</text>
</comment>
<evidence type="ECO:0000256" key="4">
    <source>
        <dbReference type="ARBA" id="ARBA00023136"/>
    </source>
</evidence>
<evidence type="ECO:0000313" key="6">
    <source>
        <dbReference type="EMBL" id="HJC34814.1"/>
    </source>
</evidence>
<evidence type="ECO:0000256" key="2">
    <source>
        <dbReference type="ARBA" id="ARBA00022692"/>
    </source>
</evidence>
<name>A0A9D2SUH6_9FIRM</name>
<dbReference type="Pfam" id="PF02361">
    <property type="entry name" value="CbiQ"/>
    <property type="match status" value="1"/>
</dbReference>